<evidence type="ECO:0000313" key="1">
    <source>
        <dbReference type="EMBL" id="CAG9952109.1"/>
    </source>
</evidence>
<proteinExistence type="predicted"/>
<reference evidence="1" key="1">
    <citation type="submission" date="2020-04" db="EMBL/GenBank/DDBJ databases">
        <authorList>
            <person name="Broberg M."/>
        </authorList>
    </citation>
    <scope>NUCLEOTIDE SEQUENCE</scope>
</reference>
<name>A0ACA9UGE3_BIOOC</name>
<keyword evidence="2" id="KW-1185">Reference proteome</keyword>
<gene>
    <name evidence="1" type="ORF">CRV2_00019128</name>
</gene>
<organism evidence="1 2">
    <name type="scientific">Clonostachys rosea f. rosea IK726</name>
    <dbReference type="NCBI Taxonomy" id="1349383"/>
    <lineage>
        <taxon>Eukaryota</taxon>
        <taxon>Fungi</taxon>
        <taxon>Dikarya</taxon>
        <taxon>Ascomycota</taxon>
        <taxon>Pezizomycotina</taxon>
        <taxon>Sordariomycetes</taxon>
        <taxon>Hypocreomycetidae</taxon>
        <taxon>Hypocreales</taxon>
        <taxon>Bionectriaceae</taxon>
        <taxon>Clonostachys</taxon>
    </lineage>
</organism>
<dbReference type="Proteomes" id="UP000836387">
    <property type="component" value="Unassembled WGS sequence"/>
</dbReference>
<protein>
    <submittedName>
        <fullName evidence="1">Uncharacterized protein</fullName>
    </submittedName>
</protein>
<evidence type="ECO:0000313" key="2">
    <source>
        <dbReference type="Proteomes" id="UP000836387"/>
    </source>
</evidence>
<sequence>MSSDTSVITPTDYSNPSKSLHPFLHLFLDIPFGHTGSPCLAFPNLMAAEAAKGARSRQVSLSPQHLNAGRFPNRLEQCDQKWPVCSHCKRREIKCSGPTSLVKFVHGGSRADHRGSEPEPLWQHHQPSSSPEAVPTTSAPTDHRFIITNGIRPVLSEDHAHYSAMGVIETSPPYARGVGRPTTMGDRTASRLLNLVQHDEDLDSIFNMKYLKFLPQRIPNSICLRDAASLFCSTLTDYRRKVSPSDSQTMDKYGKALRSLMRVLRGDQAGTIETLASITLVNRAEGYILGDWPWKPFNHVHAEAVLCLSHQLGPPRPGDELYAGLLFENFRNLGVHFMKKGTVNFFGEGAWGQALSETALSHLPIRIRPHAGPILSLTIQHYTHVPTVLARLNSIYRNPRSGTSRSTALKLMDQLSGEEAQLHDEWTALAQRACEADELVEVADAYSFVQSSYRFQPGFLGEFLLMSLSARVVVARMQYDLSVLYDDLEDVEFLWGQYRKMCVLTWKFVPAMLDMEALLSFKSMMPLAVSFEGGNPMEQERLLDMVQCHEEARRSCRPTSREEWRALLHLQGRMLTGRIPMEDGQDMSR</sequence>
<reference evidence="1" key="2">
    <citation type="submission" date="2021-10" db="EMBL/GenBank/DDBJ databases">
        <authorList>
            <person name="Piombo E."/>
        </authorList>
    </citation>
    <scope>NUCLEOTIDE SEQUENCE</scope>
</reference>
<comment type="caution">
    <text evidence="1">The sequence shown here is derived from an EMBL/GenBank/DDBJ whole genome shotgun (WGS) entry which is preliminary data.</text>
</comment>
<accession>A0ACA9UGE3</accession>
<dbReference type="EMBL" id="CADEHS020000471">
    <property type="protein sequence ID" value="CAG9952109.1"/>
    <property type="molecule type" value="Genomic_DNA"/>
</dbReference>